<feature type="region of interest" description="Disordered" evidence="1">
    <location>
        <begin position="225"/>
        <end position="298"/>
    </location>
</feature>
<feature type="compositionally biased region" description="Low complexity" evidence="1">
    <location>
        <begin position="360"/>
        <end position="370"/>
    </location>
</feature>
<feature type="compositionally biased region" description="Basic and acidic residues" evidence="1">
    <location>
        <begin position="373"/>
        <end position="390"/>
    </location>
</feature>
<dbReference type="Proteomes" id="UP000187203">
    <property type="component" value="Unassembled WGS sequence"/>
</dbReference>
<keyword evidence="3" id="KW-1185">Reference proteome</keyword>
<feature type="region of interest" description="Disordered" evidence="1">
    <location>
        <begin position="30"/>
        <end position="68"/>
    </location>
</feature>
<comment type="caution">
    <text evidence="2">The sequence shown here is derived from an EMBL/GenBank/DDBJ whole genome shotgun (WGS) entry which is preliminary data.</text>
</comment>
<proteinExistence type="predicted"/>
<organism evidence="2 3">
    <name type="scientific">Corchorus olitorius</name>
    <dbReference type="NCBI Taxonomy" id="93759"/>
    <lineage>
        <taxon>Eukaryota</taxon>
        <taxon>Viridiplantae</taxon>
        <taxon>Streptophyta</taxon>
        <taxon>Embryophyta</taxon>
        <taxon>Tracheophyta</taxon>
        <taxon>Spermatophyta</taxon>
        <taxon>Magnoliopsida</taxon>
        <taxon>eudicotyledons</taxon>
        <taxon>Gunneridae</taxon>
        <taxon>Pentapetalae</taxon>
        <taxon>rosids</taxon>
        <taxon>malvids</taxon>
        <taxon>Malvales</taxon>
        <taxon>Malvaceae</taxon>
        <taxon>Grewioideae</taxon>
        <taxon>Apeibeae</taxon>
        <taxon>Corchorus</taxon>
    </lineage>
</organism>
<feature type="compositionally biased region" description="Basic residues" evidence="1">
    <location>
        <begin position="45"/>
        <end position="58"/>
    </location>
</feature>
<feature type="compositionally biased region" description="Basic and acidic residues" evidence="1">
    <location>
        <begin position="157"/>
        <end position="166"/>
    </location>
</feature>
<name>A0A1R3L356_9ROSI</name>
<feature type="non-terminal residue" evidence="2">
    <location>
        <position position="488"/>
    </location>
</feature>
<accession>A0A1R3L356</accession>
<evidence type="ECO:0000313" key="2">
    <source>
        <dbReference type="EMBL" id="OMP13719.1"/>
    </source>
</evidence>
<gene>
    <name evidence="2" type="ORF">COLO4_01089</name>
</gene>
<feature type="compositionally biased region" description="Basic and acidic residues" evidence="1">
    <location>
        <begin position="225"/>
        <end position="252"/>
    </location>
</feature>
<evidence type="ECO:0000256" key="1">
    <source>
        <dbReference type="SAM" id="MobiDB-lite"/>
    </source>
</evidence>
<sequence>MQPQQRGQATDGRNLRAQVAADHVGVDHGIPDHAGGTGGIDRQRTHQHGGHVVHHRRQQGREHSRADGCAPDAALGKAVQNGCDRGDQPGIAQSVDHQIHAQREHDDLPRRAMQYLAGADDAAACRHGQQQGGTCGRDRADWHAQRLQPEEADQQQDQDHPARAKGRRIADRIGRAPELGQVIGCGNAAPKEQHQHGEAGQHRGEIDRHHYRGVFVEADVEKVGRDDVDQVGDDQRQAGRVGDEACRHDECQRGGGRKAQRHEHGHHDGRENQGGAVIGEQGGHSRTQQHDEREQLAAPAAAPACEVQRGPFEEAGLVKQQADDDDGYKGGGRIPHDAPDHWNVGKMHHAGQQGNDRAQRGAPANAQAARLPDNQHKGGDEDQDCHEHGAGRSGFRRRAFVDEGGRQWEASSRAVPCSLAFSSLSSGRLTSSSRRRRIMCRVCRNASSLTSSDASPCEGSAYPQWAVAGWPGQIGQTSPAALSHAVMI</sequence>
<feature type="region of interest" description="Disordered" evidence="1">
    <location>
        <begin position="345"/>
        <end position="391"/>
    </location>
</feature>
<dbReference type="AlphaFoldDB" id="A0A1R3L356"/>
<evidence type="ECO:0000313" key="3">
    <source>
        <dbReference type="Proteomes" id="UP000187203"/>
    </source>
</evidence>
<feature type="compositionally biased region" description="Basic residues" evidence="1">
    <location>
        <begin position="255"/>
        <end position="264"/>
    </location>
</feature>
<protein>
    <submittedName>
        <fullName evidence="2">Uncharacterized protein</fullName>
    </submittedName>
</protein>
<reference evidence="3" key="1">
    <citation type="submission" date="2013-09" db="EMBL/GenBank/DDBJ databases">
        <title>Corchorus olitorius genome sequencing.</title>
        <authorList>
            <person name="Alam M."/>
            <person name="Haque M.S."/>
            <person name="Islam M.S."/>
            <person name="Emdad E.M."/>
            <person name="Islam M.M."/>
            <person name="Ahmed B."/>
            <person name="Halim A."/>
            <person name="Hossen Q.M.M."/>
            <person name="Hossain M.Z."/>
            <person name="Ahmed R."/>
            <person name="Khan M.M."/>
            <person name="Islam R."/>
            <person name="Rashid M.M."/>
            <person name="Khan S.A."/>
            <person name="Rahman M.S."/>
            <person name="Alam M."/>
            <person name="Yahiya A.S."/>
            <person name="Khan M.S."/>
            <person name="Azam M.S."/>
            <person name="Haque T."/>
            <person name="Lashkar M.Z.H."/>
            <person name="Akhand A.I."/>
            <person name="Morshed G."/>
            <person name="Roy S."/>
            <person name="Uddin K.S."/>
            <person name="Rabeya T."/>
            <person name="Hossain A.S."/>
            <person name="Chowdhury A."/>
            <person name="Snigdha A.R."/>
            <person name="Mortoza M.S."/>
            <person name="Matin S.A."/>
            <person name="Hoque S.M.E."/>
            <person name="Islam M.K."/>
            <person name="Roy D.K."/>
            <person name="Haider R."/>
            <person name="Moosa M.M."/>
            <person name="Elias S.M."/>
            <person name="Hasan A.M."/>
            <person name="Jahan S."/>
            <person name="Shafiuddin M."/>
            <person name="Mahmood N."/>
            <person name="Shommy N.S."/>
        </authorList>
    </citation>
    <scope>NUCLEOTIDE SEQUENCE [LARGE SCALE GENOMIC DNA]</scope>
    <source>
        <strain evidence="3">cv. O-4</strain>
    </source>
</reference>
<dbReference type="EMBL" id="AWUE01003456">
    <property type="protein sequence ID" value="OMP13719.1"/>
    <property type="molecule type" value="Genomic_DNA"/>
</dbReference>
<dbReference type="OrthoDB" id="10667754at2759"/>
<feature type="region of interest" description="Disordered" evidence="1">
    <location>
        <begin position="147"/>
        <end position="166"/>
    </location>
</feature>